<dbReference type="Gene3D" id="3.10.450.50">
    <property type="match status" value="1"/>
</dbReference>
<comment type="similarity">
    <text evidence="1">Belongs to the sigma-70 factor family. ECF subfamily.</text>
</comment>
<reference evidence="8 9" key="1">
    <citation type="submission" date="2023-07" db="EMBL/GenBank/DDBJ databases">
        <title>Sequencing the genomes of 1000 actinobacteria strains.</title>
        <authorList>
            <person name="Klenk H.-P."/>
        </authorList>
    </citation>
    <scope>NUCLEOTIDE SEQUENCE [LARGE SCALE GENOMIC DNA]</scope>
    <source>
        <strain evidence="8 9">DSM 45554</strain>
    </source>
</reference>
<dbReference type="Pfam" id="PF04542">
    <property type="entry name" value="Sigma70_r2"/>
    <property type="match status" value="1"/>
</dbReference>
<evidence type="ECO:0000256" key="3">
    <source>
        <dbReference type="ARBA" id="ARBA00023015"/>
    </source>
</evidence>
<feature type="domain" description="RNA polymerase sigma factor 70 region 4 type 2" evidence="7">
    <location>
        <begin position="115"/>
        <end position="163"/>
    </location>
</feature>
<accession>A0ABU2CMP9</accession>
<dbReference type="PANTHER" id="PTHR30173:SF43">
    <property type="entry name" value="ECF RNA POLYMERASE SIGMA FACTOR SIGI-RELATED"/>
    <property type="match status" value="1"/>
</dbReference>
<dbReference type="InterPro" id="IPR014284">
    <property type="entry name" value="RNA_pol_sigma-70_dom"/>
</dbReference>
<evidence type="ECO:0000313" key="9">
    <source>
        <dbReference type="Proteomes" id="UP001183585"/>
    </source>
</evidence>
<dbReference type="InterPro" id="IPR013249">
    <property type="entry name" value="RNA_pol_sigma70_r4_t2"/>
</dbReference>
<dbReference type="InterPro" id="IPR013325">
    <property type="entry name" value="RNA_pol_sigma_r2"/>
</dbReference>
<dbReference type="InterPro" id="IPR032710">
    <property type="entry name" value="NTF2-like_dom_sf"/>
</dbReference>
<dbReference type="Proteomes" id="UP001183585">
    <property type="component" value="Unassembled WGS sequence"/>
</dbReference>
<comment type="caution">
    <text evidence="8">The sequence shown here is derived from an EMBL/GenBank/DDBJ whole genome shotgun (WGS) entry which is preliminary data.</text>
</comment>
<evidence type="ECO:0000256" key="1">
    <source>
        <dbReference type="ARBA" id="ARBA00010641"/>
    </source>
</evidence>
<dbReference type="SUPFAM" id="SSF88946">
    <property type="entry name" value="Sigma2 domain of RNA polymerase sigma factors"/>
    <property type="match status" value="1"/>
</dbReference>
<dbReference type="InterPro" id="IPR036388">
    <property type="entry name" value="WH-like_DNA-bd_sf"/>
</dbReference>
<dbReference type="EMBL" id="JAVDYE010000001">
    <property type="protein sequence ID" value="MDR7382615.1"/>
    <property type="molecule type" value="Genomic_DNA"/>
</dbReference>
<keyword evidence="5" id="KW-0804">Transcription</keyword>
<sequence length="313" mass="32680">MDPDELATAFEQHRPRLRAVAYRMLGNPDDADDALQETWLRLNRTGDAEIDSLAAWLTTVTGRICLDMLRSRSTRREAPLPTGLPDDIGPELPHDDVPDPAQEAELADVVGLAMQFVLQSLDPAERLAFVLHDLFAVPYEQIAPVLGRSVAASRQLASRGRRRVQSGAAAQDGGVSGVGSRTAAEIRTDRQVVEAFLTASRTGDLAGLLAVLAPEVVLRADQSAVETAAASADKGAPLLAREVRGAAAVAEAFRGRAGGAVPALVGGAVGFTWAPGGTPRAVFAVVVHDGRIASVDLVGDPGAIAVLGVELLG</sequence>
<name>A0ABU2CMP9_9MICO</name>
<keyword evidence="3" id="KW-0805">Transcription regulation</keyword>
<gene>
    <name evidence="8" type="ORF">J2S48_002130</name>
</gene>
<evidence type="ECO:0000256" key="4">
    <source>
        <dbReference type="ARBA" id="ARBA00023082"/>
    </source>
</evidence>
<keyword evidence="4" id="KW-0731">Sigma factor</keyword>
<feature type="domain" description="RNA polymerase sigma-70 region 2" evidence="6">
    <location>
        <begin position="10"/>
        <end position="73"/>
    </location>
</feature>
<organism evidence="8 9">
    <name type="scientific">Promicromonospora iranensis</name>
    <dbReference type="NCBI Taxonomy" id="1105144"/>
    <lineage>
        <taxon>Bacteria</taxon>
        <taxon>Bacillati</taxon>
        <taxon>Actinomycetota</taxon>
        <taxon>Actinomycetes</taxon>
        <taxon>Micrococcales</taxon>
        <taxon>Promicromonosporaceae</taxon>
        <taxon>Promicromonospora</taxon>
    </lineage>
</organism>
<dbReference type="PANTHER" id="PTHR30173">
    <property type="entry name" value="SIGMA 19 FACTOR"/>
    <property type="match status" value="1"/>
</dbReference>
<dbReference type="SUPFAM" id="SSF88659">
    <property type="entry name" value="Sigma3 and sigma4 domains of RNA polymerase sigma factors"/>
    <property type="match status" value="1"/>
</dbReference>
<dbReference type="Pfam" id="PF08281">
    <property type="entry name" value="Sigma70_r4_2"/>
    <property type="match status" value="1"/>
</dbReference>
<dbReference type="NCBIfam" id="TIGR02937">
    <property type="entry name" value="sigma70-ECF"/>
    <property type="match status" value="1"/>
</dbReference>
<dbReference type="InterPro" id="IPR013324">
    <property type="entry name" value="RNA_pol_sigma_r3/r4-like"/>
</dbReference>
<dbReference type="SUPFAM" id="SSF54427">
    <property type="entry name" value="NTF2-like"/>
    <property type="match status" value="1"/>
</dbReference>
<evidence type="ECO:0000313" key="8">
    <source>
        <dbReference type="EMBL" id="MDR7382615.1"/>
    </source>
</evidence>
<keyword evidence="9" id="KW-1185">Reference proteome</keyword>
<proteinExistence type="inferred from homology"/>
<dbReference type="Gene3D" id="1.10.1740.10">
    <property type="match status" value="1"/>
</dbReference>
<evidence type="ECO:0000256" key="2">
    <source>
        <dbReference type="ARBA" id="ARBA00011344"/>
    </source>
</evidence>
<dbReference type="Gene3D" id="1.10.10.10">
    <property type="entry name" value="Winged helix-like DNA-binding domain superfamily/Winged helix DNA-binding domain"/>
    <property type="match status" value="1"/>
</dbReference>
<comment type="subunit">
    <text evidence="2">Interacts transiently with the RNA polymerase catalytic core formed by RpoA, RpoB, RpoC and RpoZ (2 alpha, 1 beta, 1 beta' and 1 omega subunit) to form the RNA polymerase holoenzyme that can initiate transcription.</text>
</comment>
<protein>
    <submittedName>
        <fullName evidence="8">RNA polymerase sigma-70 factor (ECF subfamily)</fullName>
    </submittedName>
</protein>
<evidence type="ECO:0000256" key="5">
    <source>
        <dbReference type="ARBA" id="ARBA00023163"/>
    </source>
</evidence>
<evidence type="ECO:0000259" key="7">
    <source>
        <dbReference type="Pfam" id="PF08281"/>
    </source>
</evidence>
<dbReference type="InterPro" id="IPR007627">
    <property type="entry name" value="RNA_pol_sigma70_r2"/>
</dbReference>
<dbReference type="RefSeq" id="WP_274993118.1">
    <property type="nucleotide sequence ID" value="NZ_JAJQQP010000004.1"/>
</dbReference>
<dbReference type="InterPro" id="IPR052704">
    <property type="entry name" value="ECF_Sigma-70_Domain"/>
</dbReference>
<evidence type="ECO:0000259" key="6">
    <source>
        <dbReference type="Pfam" id="PF04542"/>
    </source>
</evidence>